<protein>
    <submittedName>
        <fullName evidence="2">Uncharacterized protein</fullName>
    </submittedName>
</protein>
<gene>
    <name evidence="2" type="ORF">NEE01_12630</name>
</gene>
<reference evidence="2" key="1">
    <citation type="submission" date="2022-06" db="EMBL/GenBank/DDBJ databases">
        <title>Sphingomonas sp. nov. isolated from rhizosphere soil of tomato.</title>
        <authorList>
            <person name="Dong H."/>
            <person name="Gao R."/>
        </authorList>
    </citation>
    <scope>NUCLEOTIDE SEQUENCE</scope>
    <source>
        <strain evidence="2">MMSM24</strain>
    </source>
</reference>
<proteinExistence type="predicted"/>
<keyword evidence="3" id="KW-1185">Reference proteome</keyword>
<dbReference type="Proteomes" id="UP001165565">
    <property type="component" value="Unassembled WGS sequence"/>
</dbReference>
<comment type="caution">
    <text evidence="2">The sequence shown here is derived from an EMBL/GenBank/DDBJ whole genome shotgun (WGS) entry which is preliminary data.</text>
</comment>
<organism evidence="2 3">
    <name type="scientific">Sphingomonas lycopersici</name>
    <dbReference type="NCBI Taxonomy" id="2951807"/>
    <lineage>
        <taxon>Bacteria</taxon>
        <taxon>Pseudomonadati</taxon>
        <taxon>Pseudomonadota</taxon>
        <taxon>Alphaproteobacteria</taxon>
        <taxon>Sphingomonadales</taxon>
        <taxon>Sphingomonadaceae</taxon>
        <taxon>Sphingomonas</taxon>
    </lineage>
</organism>
<accession>A0AA42CQS8</accession>
<dbReference type="EMBL" id="JANFAV010000008">
    <property type="protein sequence ID" value="MCW6535624.1"/>
    <property type="molecule type" value="Genomic_DNA"/>
</dbReference>
<evidence type="ECO:0000313" key="2">
    <source>
        <dbReference type="EMBL" id="MCW6535624.1"/>
    </source>
</evidence>
<dbReference type="AlphaFoldDB" id="A0AA42CQS8"/>
<feature type="chain" id="PRO_5041433791" evidence="1">
    <location>
        <begin position="28"/>
        <end position="220"/>
    </location>
</feature>
<keyword evidence="1" id="KW-0732">Signal</keyword>
<name>A0AA42CQS8_9SPHN</name>
<evidence type="ECO:0000313" key="3">
    <source>
        <dbReference type="Proteomes" id="UP001165565"/>
    </source>
</evidence>
<feature type="signal peptide" evidence="1">
    <location>
        <begin position="1"/>
        <end position="27"/>
    </location>
</feature>
<evidence type="ECO:0000256" key="1">
    <source>
        <dbReference type="SAM" id="SignalP"/>
    </source>
</evidence>
<sequence length="220" mass="22874">MTTGVGSRVAALLAAGVLCVASVAATAQETPAAAGAGTATQAYLPDSASPFGPVTISNEDAKTVTMPALAFTETPADADDFDKYYYFHRADTDFATAYADIVECDGFARGLRAVVAGTPTVYVPGSAAGVAGGIIGSAVIGTIFNRISASAEIRRVRRVNMRRCMNFKGYARYGLPKGLWEAFNFEESFSAVGAEERARNLKQQALVASGAKPAGKELGL</sequence>
<dbReference type="RefSeq" id="WP_265269178.1">
    <property type="nucleotide sequence ID" value="NZ_JANFAV010000008.1"/>
</dbReference>